<protein>
    <submittedName>
        <fullName evidence="1">DUF3564 family protein</fullName>
    </submittedName>
</protein>
<reference evidence="1 2" key="1">
    <citation type="submission" date="2019-12" db="EMBL/GenBank/DDBJ databases">
        <title>Paraburkholderia acidiphila 7Q-K02 sp. nov and Paraburkholderia acidisoli DHF22 sp. nov., two strains isolated from forest soil.</title>
        <authorList>
            <person name="Gao Z."/>
            <person name="Qiu L."/>
        </authorList>
    </citation>
    <scope>NUCLEOTIDE SEQUENCE [LARGE SCALE GENOMIC DNA]</scope>
    <source>
        <strain evidence="1 2">DHF22</strain>
        <plasmid evidence="1 2">p1</plasmid>
    </source>
</reference>
<evidence type="ECO:0000313" key="1">
    <source>
        <dbReference type="EMBL" id="QGZ67059.1"/>
    </source>
</evidence>
<dbReference type="OrthoDB" id="9130024at2"/>
<dbReference type="AlphaFoldDB" id="A0A7Z2JL66"/>
<dbReference type="EMBL" id="CP046917">
    <property type="protein sequence ID" value="QGZ67059.1"/>
    <property type="molecule type" value="Genomic_DNA"/>
</dbReference>
<geneLocation type="plasmid" evidence="1 2">
    <name>p1</name>
</geneLocation>
<accession>A0A7Z2JL66</accession>
<dbReference type="InterPro" id="IPR021947">
    <property type="entry name" value="DUF3564"/>
</dbReference>
<gene>
    <name evidence="1" type="ORF">FAZ98_35105</name>
</gene>
<dbReference type="Pfam" id="PF12087">
    <property type="entry name" value="DUF3564"/>
    <property type="match status" value="1"/>
</dbReference>
<proteinExistence type="predicted"/>
<dbReference type="KEGG" id="pacs:FAZ98_35105"/>
<name>A0A7Z2JL66_9BURK</name>
<keyword evidence="1" id="KW-0614">Plasmid</keyword>
<dbReference type="RefSeq" id="WP_158959003.1">
    <property type="nucleotide sequence ID" value="NZ_CP046917.1"/>
</dbReference>
<evidence type="ECO:0000313" key="2">
    <source>
        <dbReference type="Proteomes" id="UP000433577"/>
    </source>
</evidence>
<organism evidence="1 2">
    <name type="scientific">Paraburkholderia acidisoli</name>
    <dbReference type="NCBI Taxonomy" id="2571748"/>
    <lineage>
        <taxon>Bacteria</taxon>
        <taxon>Pseudomonadati</taxon>
        <taxon>Pseudomonadota</taxon>
        <taxon>Betaproteobacteria</taxon>
        <taxon>Burkholderiales</taxon>
        <taxon>Burkholderiaceae</taxon>
        <taxon>Paraburkholderia</taxon>
    </lineage>
</organism>
<keyword evidence="2" id="KW-1185">Reference proteome</keyword>
<dbReference type="Proteomes" id="UP000433577">
    <property type="component" value="Plasmid p1"/>
</dbReference>
<sequence>MRLTILINGPDPTVNHDYALLCLDMDKLQWSREAHSGVDLPEWGELDTFGGRIVLTGSSEHETLCILNGLQISRRGEISDADGVAFMSNPSQPRTTWHWRLQAVDWTKIRAENALFGGKAQAGHQEFRHVPS</sequence>